<name>A0A444IRS5_9BACT</name>
<gene>
    <name evidence="2" type="ORF">H206_02459</name>
</gene>
<dbReference type="EMBL" id="MTKO01000120">
    <property type="protein sequence ID" value="RWX43425.1"/>
    <property type="molecule type" value="Genomic_DNA"/>
</dbReference>
<evidence type="ECO:0000256" key="1">
    <source>
        <dbReference type="SAM" id="MobiDB-lite"/>
    </source>
</evidence>
<evidence type="ECO:0000313" key="3">
    <source>
        <dbReference type="Proteomes" id="UP000287853"/>
    </source>
</evidence>
<comment type="caution">
    <text evidence="2">The sequence shown here is derived from an EMBL/GenBank/DDBJ whole genome shotgun (WGS) entry which is preliminary data.</text>
</comment>
<feature type="region of interest" description="Disordered" evidence="1">
    <location>
        <begin position="1"/>
        <end position="20"/>
    </location>
</feature>
<proteinExistence type="predicted"/>
<reference evidence="2 3" key="1">
    <citation type="submission" date="2017-01" db="EMBL/GenBank/DDBJ databases">
        <title>The cable genome- insights into the physiology and evolution of filamentous bacteria capable of sulfide oxidation via long distance electron transfer.</title>
        <authorList>
            <person name="Schreiber L."/>
            <person name="Bjerg J.T."/>
            <person name="Boggild A."/>
            <person name="Van De Vossenberg J."/>
            <person name="Meysman F."/>
            <person name="Nielsen L.P."/>
            <person name="Schramm A."/>
            <person name="Kjeldsen K.U."/>
        </authorList>
    </citation>
    <scope>NUCLEOTIDE SEQUENCE [LARGE SCALE GENOMIC DNA]</scope>
    <source>
        <strain evidence="2">MCF</strain>
    </source>
</reference>
<evidence type="ECO:0000313" key="2">
    <source>
        <dbReference type="EMBL" id="RWX43425.1"/>
    </source>
</evidence>
<dbReference type="AlphaFoldDB" id="A0A444IRS5"/>
<protein>
    <submittedName>
        <fullName evidence="2">Uncharacterized protein</fullName>
    </submittedName>
</protein>
<feature type="compositionally biased region" description="Basic residues" evidence="1">
    <location>
        <begin position="7"/>
        <end position="20"/>
    </location>
</feature>
<keyword evidence="3" id="KW-1185">Reference proteome</keyword>
<sequence length="219" mass="24474">MALNQKKLQKKKAKQAAKSKARKAAQKQKGFMARVNHSMAIQKAFSAPVYECWEPEPLFDQSSNVGIGSVIITRKTSNGDILASVFLVDAYCLGVKDCFVRMFNEETYPSFLKEVNRQGKLKKIHPTCARKIIEKAGEYAADLGFSPHTDYREAKKIFGDIDSAACPRSFEFGKNGKPLYIAGPYDKPKFVKNVLAKLAKKSGPDGYHYVAHIDDDFLL</sequence>
<dbReference type="Proteomes" id="UP000287853">
    <property type="component" value="Unassembled WGS sequence"/>
</dbReference>
<accession>A0A444IRS5</accession>
<organism evidence="2 3">
    <name type="scientific">Candidatus Electrothrix aarhusensis</name>
    <dbReference type="NCBI Taxonomy" id="1859131"/>
    <lineage>
        <taxon>Bacteria</taxon>
        <taxon>Pseudomonadati</taxon>
        <taxon>Thermodesulfobacteriota</taxon>
        <taxon>Desulfobulbia</taxon>
        <taxon>Desulfobulbales</taxon>
        <taxon>Desulfobulbaceae</taxon>
        <taxon>Candidatus Electrothrix</taxon>
    </lineage>
</organism>